<dbReference type="Proteomes" id="UP001628220">
    <property type="component" value="Unassembled WGS sequence"/>
</dbReference>
<reference evidence="1 2" key="1">
    <citation type="journal article" date="2025" name="Int. J. Syst. Evol. Microbiol.">
        <title>Desulfovibrio falkowii sp. nov., Porphyromonas miyakawae sp. nov., Mediterraneibacter flintii sp. nov. and Owariibacterium komagatae gen. nov., sp. nov., isolated from human faeces.</title>
        <authorList>
            <person name="Hamaguchi T."/>
            <person name="Ohara M."/>
            <person name="Hisatomi A."/>
            <person name="Sekiguchi K."/>
            <person name="Takeda J.I."/>
            <person name="Ueyama J."/>
            <person name="Ito M."/>
            <person name="Nishiwaki H."/>
            <person name="Ogi T."/>
            <person name="Hirayama M."/>
            <person name="Ohkuma M."/>
            <person name="Sakamoto M."/>
            <person name="Ohno K."/>
        </authorList>
    </citation>
    <scope>NUCLEOTIDE SEQUENCE [LARGE SCALE GENOMIC DNA]</scope>
    <source>
        <strain evidence="1 2">13CB11C</strain>
    </source>
</reference>
<name>A0ABQ0E170_9PORP</name>
<comment type="caution">
    <text evidence="1">The sequence shown here is derived from an EMBL/GenBank/DDBJ whole genome shotgun (WGS) entry which is preliminary data.</text>
</comment>
<protein>
    <submittedName>
        <fullName evidence="1">Uncharacterized protein</fullName>
    </submittedName>
</protein>
<gene>
    <name evidence="1" type="ORF">Tsumi_05530</name>
</gene>
<organism evidence="1 2">
    <name type="scientific">Porphyromonas miyakawae</name>
    <dbReference type="NCBI Taxonomy" id="3137470"/>
    <lineage>
        <taxon>Bacteria</taxon>
        <taxon>Pseudomonadati</taxon>
        <taxon>Bacteroidota</taxon>
        <taxon>Bacteroidia</taxon>
        <taxon>Bacteroidales</taxon>
        <taxon>Porphyromonadaceae</taxon>
        <taxon>Porphyromonas</taxon>
    </lineage>
</organism>
<evidence type="ECO:0000313" key="2">
    <source>
        <dbReference type="Proteomes" id="UP001628220"/>
    </source>
</evidence>
<accession>A0ABQ0E170</accession>
<keyword evidence="2" id="KW-1185">Reference proteome</keyword>
<proteinExistence type="predicted"/>
<evidence type="ECO:0000313" key="1">
    <source>
        <dbReference type="EMBL" id="GAB1251449.1"/>
    </source>
</evidence>
<sequence>MAEMRSCQKTLLSLGVSKEVAEEQISYGKVCDRYQKAGKYDTNKERIIKGEGTLWDAYNLLTEFATHTTLWTPEDHRRISLMNKATNMLRKKLDIVSYIDID</sequence>
<dbReference type="EMBL" id="BAAFSF010000001">
    <property type="protein sequence ID" value="GAB1251449.1"/>
    <property type="molecule type" value="Genomic_DNA"/>
</dbReference>